<protein>
    <submittedName>
        <fullName evidence="2">Uncharacterized protein</fullName>
    </submittedName>
</protein>
<comment type="caution">
    <text evidence="2">The sequence shown here is derived from an EMBL/GenBank/DDBJ whole genome shotgun (WGS) entry which is preliminary data.</text>
</comment>
<evidence type="ECO:0000313" key="2">
    <source>
        <dbReference type="EMBL" id="EAW32148.1"/>
    </source>
</evidence>
<organism evidence="2 3">
    <name type="scientific">marine gamma proteobacterium HTCC2143</name>
    <dbReference type="NCBI Taxonomy" id="247633"/>
    <lineage>
        <taxon>Bacteria</taxon>
        <taxon>Pseudomonadati</taxon>
        <taxon>Pseudomonadota</taxon>
        <taxon>Gammaproteobacteria</taxon>
        <taxon>Cellvibrionales</taxon>
        <taxon>Spongiibacteraceae</taxon>
        <taxon>BD1-7 clade</taxon>
    </lineage>
</organism>
<feature type="region of interest" description="Disordered" evidence="1">
    <location>
        <begin position="17"/>
        <end position="48"/>
    </location>
</feature>
<sequence length="48" mass="5393">MPSQPKKEVIPRLQPNCIDNGFRKTEIDPSEPKDKGLSVKTMKTIISP</sequence>
<proteinExistence type="predicted"/>
<evidence type="ECO:0000256" key="1">
    <source>
        <dbReference type="SAM" id="MobiDB-lite"/>
    </source>
</evidence>
<evidence type="ECO:0000313" key="3">
    <source>
        <dbReference type="Proteomes" id="UP000004931"/>
    </source>
</evidence>
<accession>A0Y7P4</accession>
<keyword evidence="3" id="KW-1185">Reference proteome</keyword>
<dbReference type="Proteomes" id="UP000004931">
    <property type="component" value="Unassembled WGS sequence"/>
</dbReference>
<name>A0Y7P4_9GAMM</name>
<dbReference type="AlphaFoldDB" id="A0Y7P4"/>
<dbReference type="EMBL" id="AAVT01000001">
    <property type="protein sequence ID" value="EAW32148.1"/>
    <property type="molecule type" value="Genomic_DNA"/>
</dbReference>
<reference evidence="2 3" key="1">
    <citation type="journal article" date="2010" name="J. Bacteriol.">
        <title>Genome sequence of the oligotrophic marine Gammaproteobacterium HTCC2143, isolated from the Oregon Coast.</title>
        <authorList>
            <person name="Oh H.M."/>
            <person name="Kang I."/>
            <person name="Ferriera S."/>
            <person name="Giovannoni S.J."/>
            <person name="Cho J.C."/>
        </authorList>
    </citation>
    <scope>NUCLEOTIDE SEQUENCE [LARGE SCALE GENOMIC DNA]</scope>
    <source>
        <strain evidence="2 3">HTCC2143</strain>
    </source>
</reference>
<feature type="compositionally biased region" description="Basic and acidic residues" evidence="1">
    <location>
        <begin position="21"/>
        <end position="37"/>
    </location>
</feature>
<gene>
    <name evidence="2" type="ORF">GP2143_12871</name>
</gene>